<comment type="caution">
    <text evidence="2">The sequence shown here is derived from an EMBL/GenBank/DDBJ whole genome shotgun (WGS) entry which is preliminary data.</text>
</comment>
<dbReference type="PATRIC" id="fig|46224.3.peg.1548"/>
<sequence>MKKKGLWISSLIVCFIVLFLFCINWYFPYSPFSFSKSVFYNADNIVVKEYKKELNDFKAIYNSEKKNTLTDDRTQYILPMFEQQWLVSGKPVKMKVSDQLHTMLNEVKETKDILIELAFREKYSLETKEYLKIALLTCLSLENEIVELKNSKFHSRSTLNRQIHNLHMSFIRCFDMYATFYKEYRHLR</sequence>
<proteinExistence type="predicted"/>
<evidence type="ECO:0000256" key="1">
    <source>
        <dbReference type="SAM" id="Phobius"/>
    </source>
</evidence>
<keyword evidence="1" id="KW-0812">Transmembrane</keyword>
<keyword evidence="1" id="KW-0472">Membrane</keyword>
<evidence type="ECO:0000313" key="2">
    <source>
        <dbReference type="EMBL" id="KYC85930.1"/>
    </source>
</evidence>
<dbReference type="EMBL" id="LQYN01000158">
    <property type="protein sequence ID" value="KYC85930.1"/>
    <property type="molecule type" value="Genomic_DNA"/>
</dbReference>
<gene>
    <name evidence="2" type="ORF">B4102_4084</name>
</gene>
<evidence type="ECO:0000313" key="3">
    <source>
        <dbReference type="Proteomes" id="UP000075666"/>
    </source>
</evidence>
<accession>A0A150KKA2</accession>
<dbReference type="OrthoDB" id="2967968at2"/>
<dbReference type="AlphaFoldDB" id="A0A150KKA2"/>
<dbReference type="Proteomes" id="UP000075666">
    <property type="component" value="Unassembled WGS sequence"/>
</dbReference>
<feature type="transmembrane region" description="Helical" evidence="1">
    <location>
        <begin position="6"/>
        <end position="27"/>
    </location>
</feature>
<protein>
    <submittedName>
        <fullName evidence="2">Uncharacterized protein</fullName>
    </submittedName>
</protein>
<keyword evidence="1" id="KW-1133">Transmembrane helix</keyword>
<dbReference type="RefSeq" id="WP_066235823.1">
    <property type="nucleotide sequence ID" value="NZ_JARMRX010000001.1"/>
</dbReference>
<keyword evidence="3" id="KW-1185">Reference proteome</keyword>
<dbReference type="STRING" id="46224.B4102_4084"/>
<organism evidence="2 3">
    <name type="scientific">Heyndrickxia sporothermodurans</name>
    <dbReference type="NCBI Taxonomy" id="46224"/>
    <lineage>
        <taxon>Bacteria</taxon>
        <taxon>Bacillati</taxon>
        <taxon>Bacillota</taxon>
        <taxon>Bacilli</taxon>
        <taxon>Bacillales</taxon>
        <taxon>Bacillaceae</taxon>
        <taxon>Heyndrickxia</taxon>
    </lineage>
</organism>
<name>A0A150KKA2_9BACI</name>
<reference evidence="2 3" key="1">
    <citation type="submission" date="2016-01" db="EMBL/GenBank/DDBJ databases">
        <title>Genome Sequences of Twelve Sporeforming Bacillus Species Isolated from Foods.</title>
        <authorList>
            <person name="Berendsen E.M."/>
            <person name="Wells-Bennik M.H."/>
            <person name="Krawcyk A.O."/>
            <person name="De Jong A."/>
            <person name="Holsappel S."/>
            <person name="Eijlander R.T."/>
            <person name="Kuipers O.P."/>
        </authorList>
    </citation>
    <scope>NUCLEOTIDE SEQUENCE [LARGE SCALE GENOMIC DNA]</scope>
    <source>
        <strain evidence="2 3">B4102</strain>
    </source>
</reference>